<dbReference type="OrthoDB" id="10264910at2759"/>
<evidence type="ECO:0000313" key="2">
    <source>
        <dbReference type="EMBL" id="KKO74631.1"/>
    </source>
</evidence>
<keyword evidence="3" id="KW-1185">Reference proteome</keyword>
<dbReference type="Proteomes" id="UP000034350">
    <property type="component" value="Unassembled WGS sequence"/>
</dbReference>
<dbReference type="RefSeq" id="XP_024330373.1">
    <property type="nucleotide sequence ID" value="XM_024475967.1"/>
</dbReference>
<dbReference type="GO" id="GO:0003723">
    <property type="term" value="F:RNA binding"/>
    <property type="evidence" value="ECO:0007669"/>
    <property type="project" value="TreeGrafter"/>
</dbReference>
<dbReference type="PANTHER" id="PTHR12221">
    <property type="entry name" value="PESCADILLO - RELATED"/>
    <property type="match status" value="1"/>
</dbReference>
<evidence type="ECO:0000256" key="1">
    <source>
        <dbReference type="ARBA" id="ARBA00004123"/>
    </source>
</evidence>
<sequence>MVQKYLKPHKKFISRTLIKNILNLQNKEFDELVTLLGVVPYVPKEKQKVDRIQDYFYRMTDFEKIKNSEILKIFKSNKRKLAKKEKYEKRGLLIRANKIHEEEYNYIDLIKDRYSSFGKAVDELSSSLSGLCLSTKLSMDSEINNILNDFKEFVVCNRLLTKSFMSSKGIYYEITIQNLKVVWLNPYNGLNLEEIIEIKKDEPVPFKWSEPNFLDFASEEEEESEGEEEFVKSDKLDVSFLSYAIPLQKYHLKLVLHKLKNMDIKRNNNIFEGLKFSIFCSNLEEDLSFVIRSCSGLVVNDSSYDICLGENFEDILENKIYCHPQFIFDSLNEGTKLDINLYLVGKRIPSHVSPFKVNNYINPDLLLSLSKNKRNKLQDIIDGFEDVHYKEKK</sequence>
<comment type="subcellular location">
    <subcellularLocation>
        <location evidence="1">Nucleus</location>
    </subcellularLocation>
</comment>
<dbReference type="PANTHER" id="PTHR12221:SF6">
    <property type="entry name" value="PESCADILLO HOMOLOG"/>
    <property type="match status" value="1"/>
</dbReference>
<reference evidence="2 3" key="1">
    <citation type="journal article" date="2015" name="Environ. Microbiol.">
        <title>Genome analyses suggest the presence of polyploidy and recent human-driven expansions in eight global populations of the honeybee pathogen Nosema ceranae.</title>
        <authorList>
            <person name="Pelin A."/>
            <person name="Selman M."/>
            <person name="Aris-Brosou S."/>
            <person name="Farinelli L."/>
            <person name="Corradi N."/>
        </authorList>
    </citation>
    <scope>NUCLEOTIDE SEQUENCE [LARGE SCALE GENOMIC DNA]</scope>
    <source>
        <strain evidence="2 3">PA08 1199</strain>
    </source>
</reference>
<organism evidence="2 3">
    <name type="scientific">Vairimorpha ceranae</name>
    <dbReference type="NCBI Taxonomy" id="40302"/>
    <lineage>
        <taxon>Eukaryota</taxon>
        <taxon>Fungi</taxon>
        <taxon>Fungi incertae sedis</taxon>
        <taxon>Microsporidia</taxon>
        <taxon>Nosematidae</taxon>
        <taxon>Vairimorpha</taxon>
    </lineage>
</organism>
<dbReference type="GO" id="GO:0000463">
    <property type="term" value="P:maturation of LSU-rRNA from tricistronic rRNA transcript (SSU-rRNA, 5.8S rRNA, LSU-rRNA)"/>
    <property type="evidence" value="ECO:0007669"/>
    <property type="project" value="TreeGrafter"/>
</dbReference>
<accession>A0A0F9WAK1</accession>
<comment type="caution">
    <text evidence="2">The sequence shown here is derived from an EMBL/GenBank/DDBJ whole genome shotgun (WGS) entry which is preliminary data.</text>
</comment>
<dbReference type="GeneID" id="36320915"/>
<dbReference type="VEuPathDB" id="MicrosporidiaDB:AAJ76_540002178"/>
<dbReference type="InterPro" id="IPR036420">
    <property type="entry name" value="BRCT_dom_sf"/>
</dbReference>
<proteinExistence type="predicted"/>
<dbReference type="EMBL" id="JPQZ01000054">
    <property type="protein sequence ID" value="KKO74631.1"/>
    <property type="molecule type" value="Genomic_DNA"/>
</dbReference>
<protein>
    <submittedName>
        <fullName evidence="2">60s ribosomal subunit biogenesis protein</fullName>
    </submittedName>
</protein>
<dbReference type="GO" id="GO:0070545">
    <property type="term" value="C:PeBoW complex"/>
    <property type="evidence" value="ECO:0007669"/>
    <property type="project" value="TreeGrafter"/>
</dbReference>
<dbReference type="VEuPathDB" id="MicrosporidiaDB:G9O61_00g001290"/>
<dbReference type="SUPFAM" id="SSF52113">
    <property type="entry name" value="BRCT domain"/>
    <property type="match status" value="1"/>
</dbReference>
<evidence type="ECO:0000313" key="3">
    <source>
        <dbReference type="Proteomes" id="UP000034350"/>
    </source>
</evidence>
<gene>
    <name evidence="2" type="ORF">AAJ76_540002178</name>
</gene>
<dbReference type="AlphaFoldDB" id="A0A0F9WAK1"/>
<dbReference type="InterPro" id="IPR010613">
    <property type="entry name" value="PES"/>
</dbReference>
<dbReference type="Pfam" id="PF06732">
    <property type="entry name" value="Pescadillo_N"/>
    <property type="match status" value="1"/>
</dbReference>
<dbReference type="VEuPathDB" id="MicrosporidiaDB:NCER_101014"/>
<name>A0A0F9WAK1_9MICR</name>